<dbReference type="Pfam" id="PF11716">
    <property type="entry name" value="MDMPI_N"/>
    <property type="match status" value="1"/>
</dbReference>
<evidence type="ECO:0000313" key="2">
    <source>
        <dbReference type="EMBL" id="SDF55155.1"/>
    </source>
</evidence>
<dbReference type="STRING" id="1550231.SAMN05660662_2607"/>
<dbReference type="OrthoDB" id="5178565at2"/>
<accession>A0A1G7M058</accession>
<dbReference type="NCBIfam" id="TIGR03083">
    <property type="entry name" value="maleylpyruvate isomerase family mycothiol-dependent enzyme"/>
    <property type="match status" value="1"/>
</dbReference>
<dbReference type="RefSeq" id="WP_091767009.1">
    <property type="nucleotide sequence ID" value="NZ_FNBT01000004.1"/>
</dbReference>
<dbReference type="InterPro" id="IPR024344">
    <property type="entry name" value="MDMPI_metal-binding"/>
</dbReference>
<dbReference type="EMBL" id="FNBT01000004">
    <property type="protein sequence ID" value="SDF55155.1"/>
    <property type="molecule type" value="Genomic_DNA"/>
</dbReference>
<dbReference type="InterPro" id="IPR017517">
    <property type="entry name" value="Maleyloyr_isom"/>
</dbReference>
<dbReference type="Gene3D" id="1.20.120.450">
    <property type="entry name" value="dinb family like domain"/>
    <property type="match status" value="1"/>
</dbReference>
<keyword evidence="3" id="KW-1185">Reference proteome</keyword>
<protein>
    <submittedName>
        <fullName evidence="2">TIGR03083 family protein</fullName>
    </submittedName>
</protein>
<proteinExistence type="predicted"/>
<name>A0A1G7M058_9ACTN</name>
<organism evidence="2 3">
    <name type="scientific">Blastococcus aurantiacus</name>
    <dbReference type="NCBI Taxonomy" id="1550231"/>
    <lineage>
        <taxon>Bacteria</taxon>
        <taxon>Bacillati</taxon>
        <taxon>Actinomycetota</taxon>
        <taxon>Actinomycetes</taxon>
        <taxon>Geodermatophilales</taxon>
        <taxon>Geodermatophilaceae</taxon>
        <taxon>Blastococcus</taxon>
    </lineage>
</organism>
<evidence type="ECO:0000259" key="1">
    <source>
        <dbReference type="Pfam" id="PF11716"/>
    </source>
</evidence>
<dbReference type="SUPFAM" id="SSF109854">
    <property type="entry name" value="DinB/YfiT-like putative metalloenzymes"/>
    <property type="match status" value="1"/>
</dbReference>
<reference evidence="3" key="1">
    <citation type="submission" date="2016-10" db="EMBL/GenBank/DDBJ databases">
        <authorList>
            <person name="Varghese N."/>
            <person name="Submissions S."/>
        </authorList>
    </citation>
    <scope>NUCLEOTIDE SEQUENCE [LARGE SCALE GENOMIC DNA]</scope>
    <source>
        <strain evidence="3">DSM 44268</strain>
    </source>
</reference>
<dbReference type="InterPro" id="IPR034660">
    <property type="entry name" value="DinB/YfiT-like"/>
</dbReference>
<evidence type="ECO:0000313" key="3">
    <source>
        <dbReference type="Proteomes" id="UP000199406"/>
    </source>
</evidence>
<sequence>MDETAAWTTVAAERRALADLLDGLSPEQWATPSLCAGWTVRHVAAHLMAGPTGSWTGFLRAMVRARGSFDRANHLLADDRARLPTATLVADLREKAGDRFTPPGLDWHAPLTDLLVHRLDITVPLGLDHGRSPDPWADVLDLLVSKKASPAFLPRGLPRLTWAATDIDWSRGSGPRVEGPAEALALAVTRRPVHLDQLTGPGSDELRTWARS</sequence>
<dbReference type="AlphaFoldDB" id="A0A1G7M058"/>
<dbReference type="Proteomes" id="UP000199406">
    <property type="component" value="Unassembled WGS sequence"/>
</dbReference>
<feature type="domain" description="Mycothiol-dependent maleylpyruvate isomerase metal-binding" evidence="1">
    <location>
        <begin position="10"/>
        <end position="97"/>
    </location>
</feature>
<dbReference type="GO" id="GO:0046872">
    <property type="term" value="F:metal ion binding"/>
    <property type="evidence" value="ECO:0007669"/>
    <property type="project" value="InterPro"/>
</dbReference>
<gene>
    <name evidence="2" type="ORF">SAMN05660662_2607</name>
</gene>